<feature type="domain" description="NodB homology" evidence="1">
    <location>
        <begin position="129"/>
        <end position="231"/>
    </location>
</feature>
<sequence>MDVDPDGGPLPALNQLILAQTALGIGVPVLLRTGAPGPEEVDPFGEESYRVQVGLAARLMEAGSLDRLVVDDPAARDVAPRLLERPLLALNFHGIEPEHFDVVREQLTRAASLGPTFDLDATHAVGEVRVLFAFYDGFADTAAFAADVCHDLGLRAVFFPLTSAEHGARLVTDVELADLATAHEVGWHTANHMGAEEVDADDVETEVVEPFRRIEQVTGRAPRIGAWCFGSRFDPDRPGNPALVDLGLTHLVSNWSVERV</sequence>
<reference evidence="2 3" key="1">
    <citation type="submission" date="2020-08" db="EMBL/GenBank/DDBJ databases">
        <title>Sequencing the genomes of 1000 actinobacteria strains.</title>
        <authorList>
            <person name="Klenk H.-P."/>
        </authorList>
    </citation>
    <scope>NUCLEOTIDE SEQUENCE [LARGE SCALE GENOMIC DNA]</scope>
    <source>
        <strain evidence="2 3">DSM 11053</strain>
    </source>
</reference>
<dbReference type="Gene3D" id="3.20.20.370">
    <property type="entry name" value="Glycoside hydrolase/deacetylase"/>
    <property type="match status" value="1"/>
</dbReference>
<comment type="caution">
    <text evidence="2">The sequence shown here is derived from an EMBL/GenBank/DDBJ whole genome shotgun (WGS) entry which is preliminary data.</text>
</comment>
<dbReference type="GO" id="GO:0016810">
    <property type="term" value="F:hydrolase activity, acting on carbon-nitrogen (but not peptide) bonds"/>
    <property type="evidence" value="ECO:0007669"/>
    <property type="project" value="InterPro"/>
</dbReference>
<dbReference type="InterPro" id="IPR002509">
    <property type="entry name" value="NODB_dom"/>
</dbReference>
<protein>
    <recommendedName>
        <fullName evidence="1">NodB homology domain-containing protein</fullName>
    </recommendedName>
</protein>
<dbReference type="EMBL" id="JACHZG010000001">
    <property type="protein sequence ID" value="MBB3325936.1"/>
    <property type="molecule type" value="Genomic_DNA"/>
</dbReference>
<accession>A0A7W5JT88</accession>
<evidence type="ECO:0000313" key="3">
    <source>
        <dbReference type="Proteomes" id="UP000565572"/>
    </source>
</evidence>
<gene>
    <name evidence="2" type="ORF">FHX39_000880</name>
</gene>
<evidence type="ECO:0000259" key="1">
    <source>
        <dbReference type="Pfam" id="PF01522"/>
    </source>
</evidence>
<proteinExistence type="predicted"/>
<evidence type="ECO:0000313" key="2">
    <source>
        <dbReference type="EMBL" id="MBB3325936.1"/>
    </source>
</evidence>
<organism evidence="2 3">
    <name type="scientific">Microlunatus antarcticus</name>
    <dbReference type="NCBI Taxonomy" id="53388"/>
    <lineage>
        <taxon>Bacteria</taxon>
        <taxon>Bacillati</taxon>
        <taxon>Actinomycetota</taxon>
        <taxon>Actinomycetes</taxon>
        <taxon>Propionibacteriales</taxon>
        <taxon>Propionibacteriaceae</taxon>
        <taxon>Microlunatus</taxon>
    </lineage>
</organism>
<dbReference type="GO" id="GO:0005975">
    <property type="term" value="P:carbohydrate metabolic process"/>
    <property type="evidence" value="ECO:0007669"/>
    <property type="project" value="InterPro"/>
</dbReference>
<keyword evidence="3" id="KW-1185">Reference proteome</keyword>
<dbReference type="Pfam" id="PF01522">
    <property type="entry name" value="Polysacc_deac_1"/>
    <property type="match status" value="1"/>
</dbReference>
<name>A0A7W5JT88_9ACTN</name>
<dbReference type="Proteomes" id="UP000565572">
    <property type="component" value="Unassembled WGS sequence"/>
</dbReference>
<dbReference type="SUPFAM" id="SSF88713">
    <property type="entry name" value="Glycoside hydrolase/deacetylase"/>
    <property type="match status" value="1"/>
</dbReference>
<dbReference type="AlphaFoldDB" id="A0A7W5JT88"/>
<dbReference type="InterPro" id="IPR011330">
    <property type="entry name" value="Glyco_hydro/deAcase_b/a-brl"/>
</dbReference>
<dbReference type="RefSeq" id="WP_183336963.1">
    <property type="nucleotide sequence ID" value="NZ_JACHZG010000001.1"/>
</dbReference>